<dbReference type="AlphaFoldDB" id="A0A8H3SG26"/>
<gene>
    <name evidence="2" type="ORF">IFM46972_11308</name>
</gene>
<comment type="caution">
    <text evidence="2">The sequence shown here is derived from an EMBL/GenBank/DDBJ whole genome shotgun (WGS) entry which is preliminary data.</text>
</comment>
<evidence type="ECO:0000313" key="3">
    <source>
        <dbReference type="Proteomes" id="UP000465221"/>
    </source>
</evidence>
<keyword evidence="1" id="KW-0040">ANK repeat</keyword>
<proteinExistence type="predicted"/>
<sequence>MGRINPGDPDTKGNSALTISALMGFAQTVRALVEAGVSPNHEDLRCDAVFQAWSMGRFYVYHLLLQLGGDYKAVLDSEEYPLDDGRVVRSSFSVNERTCERIGKY</sequence>
<evidence type="ECO:0000256" key="1">
    <source>
        <dbReference type="PROSITE-ProRule" id="PRU00023"/>
    </source>
</evidence>
<evidence type="ECO:0000313" key="2">
    <source>
        <dbReference type="EMBL" id="GFF59172.1"/>
    </source>
</evidence>
<name>A0A8H3SG26_9EURO</name>
<dbReference type="EMBL" id="BLKC01000205">
    <property type="protein sequence ID" value="GFF59172.1"/>
    <property type="molecule type" value="Genomic_DNA"/>
</dbReference>
<accession>A0A8H3SG26</accession>
<dbReference type="PROSITE" id="PS50088">
    <property type="entry name" value="ANK_REPEAT"/>
    <property type="match status" value="1"/>
</dbReference>
<protein>
    <submittedName>
        <fullName evidence="2">Ankyrin repeat protein</fullName>
    </submittedName>
</protein>
<reference evidence="2 3" key="1">
    <citation type="submission" date="2020-01" db="EMBL/GenBank/DDBJ databases">
        <title>Draft genome sequence of Aspergillus udagawae IFM 46972.</title>
        <authorList>
            <person name="Takahashi H."/>
            <person name="Yaguchi T."/>
        </authorList>
    </citation>
    <scope>NUCLEOTIDE SEQUENCE [LARGE SCALE GENOMIC DNA]</scope>
    <source>
        <strain evidence="2 3">IFM 46972</strain>
    </source>
</reference>
<feature type="repeat" description="ANK" evidence="1">
    <location>
        <begin position="12"/>
        <end position="44"/>
    </location>
</feature>
<dbReference type="InterPro" id="IPR036770">
    <property type="entry name" value="Ankyrin_rpt-contain_sf"/>
</dbReference>
<dbReference type="SUPFAM" id="SSF48403">
    <property type="entry name" value="Ankyrin repeat"/>
    <property type="match status" value="1"/>
</dbReference>
<dbReference type="Gene3D" id="1.25.40.20">
    <property type="entry name" value="Ankyrin repeat-containing domain"/>
    <property type="match status" value="1"/>
</dbReference>
<dbReference type="Proteomes" id="UP000465221">
    <property type="component" value="Unassembled WGS sequence"/>
</dbReference>
<organism evidence="2 3">
    <name type="scientific">Aspergillus udagawae</name>
    <dbReference type="NCBI Taxonomy" id="91492"/>
    <lineage>
        <taxon>Eukaryota</taxon>
        <taxon>Fungi</taxon>
        <taxon>Dikarya</taxon>
        <taxon>Ascomycota</taxon>
        <taxon>Pezizomycotina</taxon>
        <taxon>Eurotiomycetes</taxon>
        <taxon>Eurotiomycetidae</taxon>
        <taxon>Eurotiales</taxon>
        <taxon>Aspergillaceae</taxon>
        <taxon>Aspergillus</taxon>
        <taxon>Aspergillus subgen. Fumigati</taxon>
    </lineage>
</organism>
<dbReference type="InterPro" id="IPR002110">
    <property type="entry name" value="Ankyrin_rpt"/>
</dbReference>